<accession>A0A024G932</accession>
<protein>
    <submittedName>
        <fullName evidence="1">Uncharacterized protein</fullName>
    </submittedName>
</protein>
<proteinExistence type="predicted"/>
<keyword evidence="2" id="KW-1185">Reference proteome</keyword>
<comment type="caution">
    <text evidence="1">The sequence shown here is derived from an EMBL/GenBank/DDBJ whole genome shotgun (WGS) entry which is preliminary data.</text>
</comment>
<name>A0A024G932_9STRA</name>
<reference evidence="1 2" key="1">
    <citation type="submission" date="2012-05" db="EMBL/GenBank/DDBJ databases">
        <title>Recombination and specialization in a pathogen metapopulation.</title>
        <authorList>
            <person name="Gardiner A."/>
            <person name="Kemen E."/>
            <person name="Schultz-Larsen T."/>
            <person name="MacLean D."/>
            <person name="Van Oosterhout C."/>
            <person name="Jones J.D.G."/>
        </authorList>
    </citation>
    <scope>NUCLEOTIDE SEQUENCE [LARGE SCALE GENOMIC DNA]</scope>
    <source>
        <strain evidence="1 2">Ac Nc2</strain>
    </source>
</reference>
<evidence type="ECO:0000313" key="1">
    <source>
        <dbReference type="EMBL" id="CCI43184.1"/>
    </source>
</evidence>
<sequence>MLLLSELLRRITRISARNESSDNERDDGCEKVERYSVINSSTNTILCQNNETAKKKEAVSRSIGTWKSEVGFSRNEMILFRGSGSFITCRVGRVKLMRKRFNGTTYPCEDFEWKRSLCGIEFKQILRLTVSAMREAVIINGEKKIFVRYVGGRYPGFATVKHLGVTIRRSGETQKLIHSITCNDVVSGVCRPLTLGVLYQELNNKGGTPVESDEKRSISERLHDESIIDNPLAINESANSNRFVLQAANYALNTTSSIIRSNLDQFNVINGQMEKERNTRRYDGNCDAKPAIVKANKRPRLSSSYETLQFVTSSSKLSTEECVSKMVFDSIMSDSKLSRDKCSSHIENKDQRAHWYRLQSKEPLHQRPSERYRHLLPPLRKKYVRHLSGRITWTGY</sequence>
<dbReference type="Proteomes" id="UP000053237">
    <property type="component" value="Unassembled WGS sequence"/>
</dbReference>
<dbReference type="InParanoid" id="A0A024G932"/>
<evidence type="ECO:0000313" key="2">
    <source>
        <dbReference type="Proteomes" id="UP000053237"/>
    </source>
</evidence>
<gene>
    <name evidence="1" type="ORF">BN9_039680</name>
</gene>
<dbReference type="AlphaFoldDB" id="A0A024G932"/>
<dbReference type="EMBL" id="CAIX01000045">
    <property type="protein sequence ID" value="CCI43184.1"/>
    <property type="molecule type" value="Genomic_DNA"/>
</dbReference>
<organism evidence="1 2">
    <name type="scientific">Albugo candida</name>
    <dbReference type="NCBI Taxonomy" id="65357"/>
    <lineage>
        <taxon>Eukaryota</taxon>
        <taxon>Sar</taxon>
        <taxon>Stramenopiles</taxon>
        <taxon>Oomycota</taxon>
        <taxon>Peronosporomycetes</taxon>
        <taxon>Albuginales</taxon>
        <taxon>Albuginaceae</taxon>
        <taxon>Albugo</taxon>
    </lineage>
</organism>